<feature type="signal peptide" evidence="1">
    <location>
        <begin position="1"/>
        <end position="16"/>
    </location>
</feature>
<keyword evidence="3" id="KW-1185">Reference proteome</keyword>
<dbReference type="AlphaFoldDB" id="A0A9N8Z4D1"/>
<evidence type="ECO:0000313" key="3">
    <source>
        <dbReference type="Proteomes" id="UP000789342"/>
    </source>
</evidence>
<feature type="chain" id="PRO_5040198536" evidence="1">
    <location>
        <begin position="17"/>
        <end position="54"/>
    </location>
</feature>
<accession>A0A9N8Z4D1</accession>
<sequence length="54" mass="6088">MFVAFVITFLCELACSQIIEELLKEDQVRIASRDVDGDNANQSINNEASKKIEK</sequence>
<comment type="caution">
    <text evidence="2">The sequence shown here is derived from an EMBL/GenBank/DDBJ whole genome shotgun (WGS) entry which is preliminary data.</text>
</comment>
<proteinExistence type="predicted"/>
<protein>
    <submittedName>
        <fullName evidence="2">1332_t:CDS:1</fullName>
    </submittedName>
</protein>
<dbReference type="EMBL" id="CAJVPV010000830">
    <property type="protein sequence ID" value="CAG8475610.1"/>
    <property type="molecule type" value="Genomic_DNA"/>
</dbReference>
<evidence type="ECO:0000313" key="2">
    <source>
        <dbReference type="EMBL" id="CAG8475610.1"/>
    </source>
</evidence>
<name>A0A9N8Z4D1_9GLOM</name>
<dbReference type="Proteomes" id="UP000789342">
    <property type="component" value="Unassembled WGS sequence"/>
</dbReference>
<evidence type="ECO:0000256" key="1">
    <source>
        <dbReference type="SAM" id="SignalP"/>
    </source>
</evidence>
<reference evidence="2" key="1">
    <citation type="submission" date="2021-06" db="EMBL/GenBank/DDBJ databases">
        <authorList>
            <person name="Kallberg Y."/>
            <person name="Tangrot J."/>
            <person name="Rosling A."/>
        </authorList>
    </citation>
    <scope>NUCLEOTIDE SEQUENCE</scope>
    <source>
        <strain evidence="2">CL551</strain>
    </source>
</reference>
<gene>
    <name evidence="2" type="ORF">AMORRO_LOCUS2060</name>
</gene>
<organism evidence="2 3">
    <name type="scientific">Acaulospora morrowiae</name>
    <dbReference type="NCBI Taxonomy" id="94023"/>
    <lineage>
        <taxon>Eukaryota</taxon>
        <taxon>Fungi</taxon>
        <taxon>Fungi incertae sedis</taxon>
        <taxon>Mucoromycota</taxon>
        <taxon>Glomeromycotina</taxon>
        <taxon>Glomeromycetes</taxon>
        <taxon>Diversisporales</taxon>
        <taxon>Acaulosporaceae</taxon>
        <taxon>Acaulospora</taxon>
    </lineage>
</organism>
<keyword evidence="1" id="KW-0732">Signal</keyword>